<feature type="transmembrane region" description="Helical" evidence="2">
    <location>
        <begin position="80"/>
        <end position="101"/>
    </location>
</feature>
<feature type="region of interest" description="Disordered" evidence="1">
    <location>
        <begin position="184"/>
        <end position="213"/>
    </location>
</feature>
<dbReference type="AlphaFoldDB" id="A0A1V3C2X5"/>
<feature type="transmembrane region" description="Helical" evidence="2">
    <location>
        <begin position="113"/>
        <end position="131"/>
    </location>
</feature>
<dbReference type="InterPro" id="IPR025326">
    <property type="entry name" value="DUF4232"/>
</dbReference>
<dbReference type="Pfam" id="PF14016">
    <property type="entry name" value="DUF4232"/>
    <property type="match status" value="1"/>
</dbReference>
<comment type="caution">
    <text evidence="4">The sequence shown here is derived from an EMBL/GenBank/DDBJ whole genome shotgun (WGS) entry which is preliminary data.</text>
</comment>
<accession>A0A1V3C2X5</accession>
<gene>
    <name evidence="4" type="ORF">NOSIN_14540</name>
</gene>
<protein>
    <recommendedName>
        <fullName evidence="3">DUF4232 domain-containing protein</fullName>
    </recommendedName>
</protein>
<keyword evidence="5" id="KW-1185">Reference proteome</keyword>
<feature type="domain" description="DUF4232" evidence="3">
    <location>
        <begin position="228"/>
        <end position="350"/>
    </location>
</feature>
<feature type="compositionally biased region" description="Pro residues" evidence="1">
    <location>
        <begin position="196"/>
        <end position="209"/>
    </location>
</feature>
<evidence type="ECO:0000313" key="4">
    <source>
        <dbReference type="EMBL" id="OOC54866.1"/>
    </source>
</evidence>
<evidence type="ECO:0000313" key="5">
    <source>
        <dbReference type="Proteomes" id="UP000189004"/>
    </source>
</evidence>
<evidence type="ECO:0000256" key="1">
    <source>
        <dbReference type="SAM" id="MobiDB-lite"/>
    </source>
</evidence>
<organism evidence="4 5">
    <name type="scientific">Nocardiopsis sinuspersici</name>
    <dbReference type="NCBI Taxonomy" id="501010"/>
    <lineage>
        <taxon>Bacteria</taxon>
        <taxon>Bacillati</taxon>
        <taxon>Actinomycetota</taxon>
        <taxon>Actinomycetes</taxon>
        <taxon>Streptosporangiales</taxon>
        <taxon>Nocardiopsidaceae</taxon>
        <taxon>Nocardiopsis</taxon>
    </lineage>
</organism>
<keyword evidence="2" id="KW-1133">Transmembrane helix</keyword>
<name>A0A1V3C2X5_9ACTN</name>
<feature type="transmembrane region" description="Helical" evidence="2">
    <location>
        <begin position="48"/>
        <end position="68"/>
    </location>
</feature>
<keyword evidence="2" id="KW-0472">Membrane</keyword>
<evidence type="ECO:0000256" key="2">
    <source>
        <dbReference type="SAM" id="Phobius"/>
    </source>
</evidence>
<reference evidence="5" key="1">
    <citation type="submission" date="2016-08" db="EMBL/GenBank/DDBJ databases">
        <authorList>
            <person name="Tokovenko B."/>
            <person name="Kalinowski J."/>
        </authorList>
    </citation>
    <scope>NUCLEOTIDE SEQUENCE [LARGE SCALE GENOMIC DNA]</scope>
    <source>
        <strain evidence="5">UTMC102</strain>
    </source>
</reference>
<proteinExistence type="predicted"/>
<dbReference type="EMBL" id="MCOK01000001">
    <property type="protein sequence ID" value="OOC54866.1"/>
    <property type="molecule type" value="Genomic_DNA"/>
</dbReference>
<evidence type="ECO:0000259" key="3">
    <source>
        <dbReference type="Pfam" id="PF14016"/>
    </source>
</evidence>
<sequence length="353" mass="36122">MAAFLWAGCALSREYPAFVTDALGAGQDAASPPGPVTVWDWPVPEVYVVPVGSALVLLLGHLLLMRLLSSLPPLSGGARFLVLWTTTAAAGVPPAVLWEFGRARVGEAFPAEAAGGLFLLVAFWGLFWAWVPALAGMRWPHQSSAVPLPGPALLAGLCAALALVVAVSTVSVALGTEEALNRHTARAPAAKAPGTVPVPRPGATPPPEVAPGEHDPDPAWCAPGRGDILVGAPASATGHRLLALRFVNGSEDPCVLDGYPDVAFAGKDGAEIDVEVIRGSSFTDEDPGPATVTVPVGGRALATLNWDAAARSDGAARVLHAAPYAGAPRQASPVELDLADGGEVTVTAWRLDG</sequence>
<feature type="transmembrane region" description="Helical" evidence="2">
    <location>
        <begin position="152"/>
        <end position="174"/>
    </location>
</feature>
<dbReference type="Proteomes" id="UP000189004">
    <property type="component" value="Unassembled WGS sequence"/>
</dbReference>
<keyword evidence="2" id="KW-0812">Transmembrane</keyword>